<evidence type="ECO:0000256" key="6">
    <source>
        <dbReference type="ARBA" id="ARBA00022519"/>
    </source>
</evidence>
<keyword evidence="4" id="KW-0813">Transport</keyword>
<comment type="subcellular location">
    <subcellularLocation>
        <location evidence="1">Cell inner membrane</location>
    </subcellularLocation>
</comment>
<dbReference type="GO" id="GO:0015627">
    <property type="term" value="C:type II protein secretion system complex"/>
    <property type="evidence" value="ECO:0007669"/>
    <property type="project" value="InterPro"/>
</dbReference>
<keyword evidence="7" id="KW-0812">Transmembrane</keyword>
<dbReference type="RefSeq" id="WP_021693823.1">
    <property type="nucleotide sequence ID" value="NZ_BATB01000019.1"/>
</dbReference>
<evidence type="ECO:0000256" key="7">
    <source>
        <dbReference type="ARBA" id="ARBA00022692"/>
    </source>
</evidence>
<evidence type="ECO:0000313" key="11">
    <source>
        <dbReference type="EMBL" id="GAD55721.1"/>
    </source>
</evidence>
<proteinExistence type="inferred from homology"/>
<keyword evidence="5" id="KW-1003">Cell membrane</keyword>
<accession>U2YL10</accession>
<sequence>MTMPASVVRTLVVLPPQVETLSGSLSRGRAGLLGGYTLDWTWSPGDLLTGRIAAGVELQGPDTRLEGRIEATPFAVSAHDLRGRAGAGLLALFPRLAVESCSPRAVVAIDSLSAGRRAFAAQGAIETSQGVCLDRNGTEIPVPAMVMGLSTQGADANAVLSDDTGTTLARLAVTGERMLRVTVEPQGAALVPGMPSSAPTSLAMPF</sequence>
<dbReference type="GO" id="GO:0015628">
    <property type="term" value="P:protein secretion by the type II secretion system"/>
    <property type="evidence" value="ECO:0007669"/>
    <property type="project" value="InterPro"/>
</dbReference>
<evidence type="ECO:0000256" key="8">
    <source>
        <dbReference type="ARBA" id="ARBA00022927"/>
    </source>
</evidence>
<name>U2YL10_9RHOB</name>
<evidence type="ECO:0000256" key="2">
    <source>
        <dbReference type="ARBA" id="ARBA00007208"/>
    </source>
</evidence>
<comment type="caution">
    <text evidence="11">The sequence shown here is derived from an EMBL/GenBank/DDBJ whole genome shotgun (WGS) entry which is preliminary data.</text>
</comment>
<dbReference type="STRING" id="1337093.MBELCI_1773"/>
<reference evidence="11" key="1">
    <citation type="journal article" date="2013" name="Genome Announc.">
        <title>Draft Genome Sequence of Loktanella cinnabarina LL-001T, Isolated from Deep-Sea Floor Sediment.</title>
        <authorList>
            <person name="Nishi S."/>
            <person name="Tsubouchi T."/>
            <person name="Takaki Y."/>
            <person name="Koyanagi R."/>
            <person name="Satoh N."/>
            <person name="Maruyama T."/>
            <person name="Hatada Y."/>
        </authorList>
    </citation>
    <scope>NUCLEOTIDE SEQUENCE [LARGE SCALE GENOMIC DNA]</scope>
    <source>
        <strain evidence="11">LL-001</strain>
    </source>
</reference>
<gene>
    <name evidence="11" type="ORF">MBELCI_1773</name>
</gene>
<keyword evidence="6" id="KW-0997">Cell inner membrane</keyword>
<dbReference type="OrthoDB" id="7723925at2"/>
<evidence type="ECO:0000256" key="10">
    <source>
        <dbReference type="ARBA" id="ARBA00030772"/>
    </source>
</evidence>
<keyword evidence="9" id="KW-0472">Membrane</keyword>
<dbReference type="eggNOG" id="ENOG5034CAU">
    <property type="taxonomic scope" value="Bacteria"/>
</dbReference>
<dbReference type="Pfam" id="PF01203">
    <property type="entry name" value="T2SSN"/>
    <property type="match status" value="1"/>
</dbReference>
<keyword evidence="8" id="KW-0653">Protein transport</keyword>
<keyword evidence="12" id="KW-1185">Reference proteome</keyword>
<dbReference type="EMBL" id="BATB01000019">
    <property type="protein sequence ID" value="GAD55721.1"/>
    <property type="molecule type" value="Genomic_DNA"/>
</dbReference>
<dbReference type="GO" id="GO:0005886">
    <property type="term" value="C:plasma membrane"/>
    <property type="evidence" value="ECO:0007669"/>
    <property type="project" value="UniProtKB-SubCell"/>
</dbReference>
<organism evidence="11 12">
    <name type="scientific">Limimaricola cinnabarinus LL-001</name>
    <dbReference type="NCBI Taxonomy" id="1337093"/>
    <lineage>
        <taxon>Bacteria</taxon>
        <taxon>Pseudomonadati</taxon>
        <taxon>Pseudomonadota</taxon>
        <taxon>Alphaproteobacteria</taxon>
        <taxon>Rhodobacterales</taxon>
        <taxon>Paracoccaceae</taxon>
        <taxon>Limimaricola</taxon>
    </lineage>
</organism>
<evidence type="ECO:0000313" key="12">
    <source>
        <dbReference type="Proteomes" id="UP000016566"/>
    </source>
</evidence>
<evidence type="ECO:0000256" key="9">
    <source>
        <dbReference type="ARBA" id="ARBA00023136"/>
    </source>
</evidence>
<comment type="similarity">
    <text evidence="2">Belongs to the GSP N family.</text>
</comment>
<dbReference type="AlphaFoldDB" id="U2YL10"/>
<dbReference type="InterPro" id="IPR022792">
    <property type="entry name" value="T2SS_protein-GspN"/>
</dbReference>
<protein>
    <recommendedName>
        <fullName evidence="3">Type II secretion system protein N</fullName>
    </recommendedName>
    <alternativeName>
        <fullName evidence="10">General secretion pathway protein N</fullName>
    </alternativeName>
</protein>
<evidence type="ECO:0000256" key="1">
    <source>
        <dbReference type="ARBA" id="ARBA00004533"/>
    </source>
</evidence>
<dbReference type="Proteomes" id="UP000016566">
    <property type="component" value="Unassembled WGS sequence"/>
</dbReference>
<evidence type="ECO:0000256" key="5">
    <source>
        <dbReference type="ARBA" id="ARBA00022475"/>
    </source>
</evidence>
<evidence type="ECO:0000256" key="3">
    <source>
        <dbReference type="ARBA" id="ARBA00021563"/>
    </source>
</evidence>
<evidence type="ECO:0000256" key="4">
    <source>
        <dbReference type="ARBA" id="ARBA00022448"/>
    </source>
</evidence>